<dbReference type="SUPFAM" id="SSF50104">
    <property type="entry name" value="Translation proteins SH3-like domain"/>
    <property type="match status" value="1"/>
</dbReference>
<dbReference type="PANTHER" id="PTHR10715">
    <property type="entry name" value="60S RIBOSOMAL PROTEIN L6"/>
    <property type="match status" value="1"/>
</dbReference>
<keyword evidence="1" id="KW-0689">Ribosomal protein</keyword>
<dbReference type="InterPro" id="IPR008991">
    <property type="entry name" value="Translation_prot_SH3-like_sf"/>
</dbReference>
<dbReference type="STRING" id="74649.A0A2P6QK71"/>
<keyword evidence="1" id="KW-0687">Ribonucleoprotein</keyword>
<organism evidence="1 2">
    <name type="scientific">Rosa chinensis</name>
    <name type="common">China rose</name>
    <dbReference type="NCBI Taxonomy" id="74649"/>
    <lineage>
        <taxon>Eukaryota</taxon>
        <taxon>Viridiplantae</taxon>
        <taxon>Streptophyta</taxon>
        <taxon>Embryophyta</taxon>
        <taxon>Tracheophyta</taxon>
        <taxon>Spermatophyta</taxon>
        <taxon>Magnoliopsida</taxon>
        <taxon>eudicotyledons</taxon>
        <taxon>Gunneridae</taxon>
        <taxon>Pentapetalae</taxon>
        <taxon>rosids</taxon>
        <taxon>fabids</taxon>
        <taxon>Rosales</taxon>
        <taxon>Rosaceae</taxon>
        <taxon>Rosoideae</taxon>
        <taxon>Rosoideae incertae sedis</taxon>
        <taxon>Rosa</taxon>
    </lineage>
</organism>
<dbReference type="GO" id="GO:0003723">
    <property type="term" value="F:RNA binding"/>
    <property type="evidence" value="ECO:0007669"/>
    <property type="project" value="TreeGrafter"/>
</dbReference>
<reference evidence="1 2" key="1">
    <citation type="journal article" date="2018" name="Nat. Genet.">
        <title>The Rosa genome provides new insights in the design of modern roses.</title>
        <authorList>
            <person name="Bendahmane M."/>
        </authorList>
    </citation>
    <scope>NUCLEOTIDE SEQUENCE [LARGE SCALE GENOMIC DNA]</scope>
    <source>
        <strain evidence="2">cv. Old Blush</strain>
    </source>
</reference>
<sequence length="68" mass="7781">MVFLFFRCVYFAPEGIRCHLIFCRASITPGAVLIVMAGRFKGNRVVFLKHHSSCLLLVTVKLLFFLTM</sequence>
<dbReference type="Gramene" id="PRQ34572">
    <property type="protein sequence ID" value="PRQ34572"/>
    <property type="gene ID" value="RchiOBHm_Chr5g0070501"/>
</dbReference>
<accession>A0A2P6QK71</accession>
<dbReference type="GO" id="GO:0022625">
    <property type="term" value="C:cytosolic large ribosomal subunit"/>
    <property type="evidence" value="ECO:0007669"/>
    <property type="project" value="TreeGrafter"/>
</dbReference>
<dbReference type="GO" id="GO:0002181">
    <property type="term" value="P:cytoplasmic translation"/>
    <property type="evidence" value="ECO:0007669"/>
    <property type="project" value="TreeGrafter"/>
</dbReference>
<dbReference type="EMBL" id="PDCK01000043">
    <property type="protein sequence ID" value="PRQ34572.1"/>
    <property type="molecule type" value="Genomic_DNA"/>
</dbReference>
<dbReference type="PANTHER" id="PTHR10715:SF0">
    <property type="entry name" value="LARGE RIBOSOMAL SUBUNIT PROTEIN EL6"/>
    <property type="match status" value="1"/>
</dbReference>
<dbReference type="InterPro" id="IPR000915">
    <property type="entry name" value="60S_ribosomal_eL6"/>
</dbReference>
<evidence type="ECO:0000313" key="2">
    <source>
        <dbReference type="Proteomes" id="UP000238479"/>
    </source>
</evidence>
<dbReference type="AlphaFoldDB" id="A0A2P6QK71"/>
<dbReference type="GO" id="GO:0000027">
    <property type="term" value="P:ribosomal large subunit assembly"/>
    <property type="evidence" value="ECO:0007669"/>
    <property type="project" value="TreeGrafter"/>
</dbReference>
<comment type="caution">
    <text evidence="1">The sequence shown here is derived from an EMBL/GenBank/DDBJ whole genome shotgun (WGS) entry which is preliminary data.</text>
</comment>
<evidence type="ECO:0000313" key="1">
    <source>
        <dbReference type="EMBL" id="PRQ34572.1"/>
    </source>
</evidence>
<dbReference type="GO" id="GO:0003735">
    <property type="term" value="F:structural constituent of ribosome"/>
    <property type="evidence" value="ECO:0007669"/>
    <property type="project" value="InterPro"/>
</dbReference>
<keyword evidence="2" id="KW-1185">Reference proteome</keyword>
<proteinExistence type="predicted"/>
<gene>
    <name evidence="1" type="ORF">RchiOBHm_Chr5g0070501</name>
</gene>
<name>A0A2P6QK71_ROSCH</name>
<dbReference type="Proteomes" id="UP000238479">
    <property type="component" value="Chromosome 5"/>
</dbReference>
<protein>
    <submittedName>
        <fullName evidence="1">Putative 60S ribosomal protein L6E</fullName>
    </submittedName>
</protein>